<dbReference type="SUPFAM" id="SSF55154">
    <property type="entry name" value="CYTH-like phosphatases"/>
    <property type="match status" value="1"/>
</dbReference>
<dbReference type="GO" id="GO:0006799">
    <property type="term" value="P:polyphosphate biosynthetic process"/>
    <property type="evidence" value="ECO:0007669"/>
    <property type="project" value="UniProtKB-ARBA"/>
</dbReference>
<reference evidence="2 3" key="1">
    <citation type="submission" date="2016-02" db="EMBL/GenBank/DDBJ databases">
        <title>Comparison of Clostridium stercorarium subspecies using comparative genomics and transcriptomics.</title>
        <authorList>
            <person name="Schellenberg J."/>
            <person name="Thallinger G."/>
            <person name="Levin D.B."/>
            <person name="Zhang X."/>
            <person name="Alvare G."/>
            <person name="Fristensky B."/>
            <person name="Sparling R."/>
        </authorList>
    </citation>
    <scope>NUCLEOTIDE SEQUENCE [LARGE SCALE GENOMIC DNA]</scope>
    <source>
        <strain evidence="2 3">DSM 2910</strain>
    </source>
</reference>
<organism evidence="2 3">
    <name type="scientific">Thermoclostridium stercorarium subsp. thermolacticum DSM 2910</name>
    <dbReference type="NCBI Taxonomy" id="1121336"/>
    <lineage>
        <taxon>Bacteria</taxon>
        <taxon>Bacillati</taxon>
        <taxon>Bacillota</taxon>
        <taxon>Clostridia</taxon>
        <taxon>Eubacteriales</taxon>
        <taxon>Oscillospiraceae</taxon>
        <taxon>Thermoclostridium</taxon>
    </lineage>
</organism>
<dbReference type="EMBL" id="CP014672">
    <property type="protein sequence ID" value="ANW99069.1"/>
    <property type="molecule type" value="Genomic_DNA"/>
</dbReference>
<dbReference type="Pfam" id="PF09359">
    <property type="entry name" value="VTC"/>
    <property type="match status" value="1"/>
</dbReference>
<evidence type="ECO:0000313" key="2">
    <source>
        <dbReference type="EMBL" id="ANW99069.1"/>
    </source>
</evidence>
<dbReference type="Proteomes" id="UP000092971">
    <property type="component" value="Chromosome"/>
</dbReference>
<dbReference type="InterPro" id="IPR042267">
    <property type="entry name" value="VTC_sf"/>
</dbReference>
<protein>
    <submittedName>
        <fullName evidence="2">Molecular chaperone</fullName>
    </submittedName>
</protein>
<feature type="domain" description="VTC" evidence="1">
    <location>
        <begin position="9"/>
        <end position="225"/>
    </location>
</feature>
<gene>
    <name evidence="2" type="ORF">CSTERTH_08520</name>
</gene>
<evidence type="ECO:0000313" key="3">
    <source>
        <dbReference type="Proteomes" id="UP000092971"/>
    </source>
</evidence>
<sequence>MAYKTVFMRYELKYLIDHEQKEKIMKVMEPYMKPDKYGRTIIRNIYYDTDSYRLVRHSIESPPYKEKLRVRSYAKAEPGSTVFVELKKKYKSVVYKRRLPMPETQAMKWLAGDVKLKEKTQIAKEIEYFMNYYRTIHPVLFLSYEREAFYGREDENFRVTFDENILCRQEVLSLQADVWGIPILPAGKVLMELKCAGGIPLWMVRFLSKERIFKTSFSKYGTAYKNIIYPQLQQSKEARIYA</sequence>
<evidence type="ECO:0000259" key="1">
    <source>
        <dbReference type="Pfam" id="PF09359"/>
    </source>
</evidence>
<proteinExistence type="predicted"/>
<name>A0A1B1YE73_THEST</name>
<dbReference type="CDD" id="cd07750">
    <property type="entry name" value="PolyPPase_VTC_like"/>
    <property type="match status" value="1"/>
</dbReference>
<dbReference type="InterPro" id="IPR033469">
    <property type="entry name" value="CYTH-like_dom_sf"/>
</dbReference>
<dbReference type="InterPro" id="IPR018966">
    <property type="entry name" value="VTC_domain"/>
</dbReference>
<dbReference type="Gene3D" id="3.20.100.30">
    <property type="entry name" value="VTC, catalytic tunnel domain"/>
    <property type="match status" value="1"/>
</dbReference>
<dbReference type="AlphaFoldDB" id="A0A1B1YE73"/>
<dbReference type="RefSeq" id="WP_015359421.1">
    <property type="nucleotide sequence ID" value="NZ_CP014672.1"/>
</dbReference>
<accession>A0A1B1YE73</accession>
<dbReference type="OrthoDB" id="185578at2"/>